<dbReference type="AlphaFoldDB" id="A0A820G0U5"/>
<evidence type="ECO:0000313" key="1">
    <source>
        <dbReference type="EMBL" id="CAF4271176.1"/>
    </source>
</evidence>
<dbReference type="Proteomes" id="UP000663823">
    <property type="component" value="Unassembled WGS sequence"/>
</dbReference>
<protein>
    <submittedName>
        <fullName evidence="1">Uncharacterized protein</fullName>
    </submittedName>
</protein>
<evidence type="ECO:0000313" key="2">
    <source>
        <dbReference type="Proteomes" id="UP000663823"/>
    </source>
</evidence>
<gene>
    <name evidence="1" type="ORF">OTI717_LOCUS41112</name>
</gene>
<name>A0A820G0U5_9BILA</name>
<comment type="caution">
    <text evidence="1">The sequence shown here is derived from an EMBL/GenBank/DDBJ whole genome shotgun (WGS) entry which is preliminary data.</text>
</comment>
<proteinExistence type="predicted"/>
<dbReference type="EMBL" id="CAJOAX010037972">
    <property type="protein sequence ID" value="CAF4271176.1"/>
    <property type="molecule type" value="Genomic_DNA"/>
</dbReference>
<organism evidence="1 2">
    <name type="scientific">Rotaria sordida</name>
    <dbReference type="NCBI Taxonomy" id="392033"/>
    <lineage>
        <taxon>Eukaryota</taxon>
        <taxon>Metazoa</taxon>
        <taxon>Spiralia</taxon>
        <taxon>Gnathifera</taxon>
        <taxon>Rotifera</taxon>
        <taxon>Eurotatoria</taxon>
        <taxon>Bdelloidea</taxon>
        <taxon>Philodinida</taxon>
        <taxon>Philodinidae</taxon>
        <taxon>Rotaria</taxon>
    </lineage>
</organism>
<feature type="non-terminal residue" evidence="1">
    <location>
        <position position="21"/>
    </location>
</feature>
<accession>A0A820G0U5</accession>
<sequence length="21" mass="2535">MALKWNRHNGNWLISASHDHF</sequence>
<reference evidence="1" key="1">
    <citation type="submission" date="2021-02" db="EMBL/GenBank/DDBJ databases">
        <authorList>
            <person name="Nowell W R."/>
        </authorList>
    </citation>
    <scope>NUCLEOTIDE SEQUENCE</scope>
</reference>